<dbReference type="InterPro" id="IPR055936">
    <property type="entry name" value="DUF7514"/>
</dbReference>
<dbReference type="EMBL" id="DS027045">
    <property type="protein sequence ID" value="EAW14165.1"/>
    <property type="molecule type" value="Genomic_DNA"/>
</dbReference>
<feature type="compositionally biased region" description="Low complexity" evidence="1">
    <location>
        <begin position="555"/>
        <end position="568"/>
    </location>
</feature>
<evidence type="ECO:0000256" key="1">
    <source>
        <dbReference type="SAM" id="MobiDB-lite"/>
    </source>
</evidence>
<feature type="compositionally biased region" description="Gly residues" evidence="1">
    <location>
        <begin position="660"/>
        <end position="676"/>
    </location>
</feature>
<feature type="compositionally biased region" description="Basic and acidic residues" evidence="1">
    <location>
        <begin position="611"/>
        <end position="621"/>
    </location>
</feature>
<feature type="compositionally biased region" description="Pro residues" evidence="1">
    <location>
        <begin position="199"/>
        <end position="211"/>
    </location>
</feature>
<keyword evidence="4" id="KW-1185">Reference proteome</keyword>
<feature type="compositionally biased region" description="Polar residues" evidence="1">
    <location>
        <begin position="49"/>
        <end position="62"/>
    </location>
</feature>
<feature type="compositionally biased region" description="Basic and acidic residues" evidence="1">
    <location>
        <begin position="501"/>
        <end position="514"/>
    </location>
</feature>
<sequence length="684" mass="76396">MAYDGFQRSASPYDQLGNNGNQANPNDIRPSSYQAPYPGQYAPDRVNMPQPQMPSTAPSPAQGQYPEPPPQQHSWYQQPSTGTINEAVSSAFHKADTPSYLSPEVLSQITATVIQQLKATGLDNVQGQHPPPPPQQYPPQPPSGPPPPQWAPSAAPQFSYNEYESPPAVPLKISPPQSTVAPESAEYQQYPPSGTYPNSPRPSSRPSPVPPLERRGSPFSQASDQAQKMEARPRPPSRNETITEMTTLERIWGKLFEDGKPTAKLGQLLRGIAVHLIEDYPPGNTIVVVPEKLQKFYEDTAVPSDQYPWQDIFDDRTSSISRLFREFEAEHHLVQTKLNERPDIPGLTPRGFERWATLMIQAHPDKEYERLQKAVLNMPISNPDNRRERFPKEIPRRLFPDAPDLAVRDELDKFITKHCGVELPPVTEEELKKVAVHRHKVSTSSAASATGSTHSVNERDRHHQHTSSSAVVDDEDEEIPSRPIERERKPYTAQPGGGKIYGDEHGASSHRRTESMTSSTRPKEGSEPPTAGHKAYDSYSHDPLYPRAGSRGSHRPISAHIRARSSSRGQAMNDYRHSESDLPSYSHTAGSRYPGSDYYSTSSALPGDLADDGRRYRDTEDQRLYDSLWEREKEREKSKYHDHLPNRGSRADDEEYYRGLLGGQGGGPVGGSGGGYDYKTYTYK</sequence>
<feature type="compositionally biased region" description="Polar residues" evidence="1">
    <location>
        <begin position="72"/>
        <end position="88"/>
    </location>
</feature>
<feature type="region of interest" description="Disordered" evidence="1">
    <location>
        <begin position="434"/>
        <end position="621"/>
    </location>
</feature>
<name>A1C6Z4_ASPCL</name>
<feature type="compositionally biased region" description="Polar residues" evidence="1">
    <location>
        <begin position="8"/>
        <end position="34"/>
    </location>
</feature>
<feature type="compositionally biased region" description="Pro residues" evidence="1">
    <location>
        <begin position="129"/>
        <end position="150"/>
    </location>
</feature>
<dbReference type="GeneID" id="4708236"/>
<feature type="domain" description="DUF7514" evidence="2">
    <location>
        <begin position="255"/>
        <end position="414"/>
    </location>
</feature>
<dbReference type="Proteomes" id="UP000006701">
    <property type="component" value="Unassembled WGS sequence"/>
</dbReference>
<accession>A1C6Z4</accession>
<feature type="compositionally biased region" description="Basic and acidic residues" evidence="1">
    <location>
        <begin position="633"/>
        <end position="651"/>
    </location>
</feature>
<organism evidence="3 4">
    <name type="scientific">Aspergillus clavatus (strain ATCC 1007 / CBS 513.65 / DSM 816 / NCTC 3887 / NRRL 1 / QM 1276 / 107)</name>
    <dbReference type="NCBI Taxonomy" id="344612"/>
    <lineage>
        <taxon>Eukaryota</taxon>
        <taxon>Fungi</taxon>
        <taxon>Dikarya</taxon>
        <taxon>Ascomycota</taxon>
        <taxon>Pezizomycotina</taxon>
        <taxon>Eurotiomycetes</taxon>
        <taxon>Eurotiomycetidae</taxon>
        <taxon>Eurotiales</taxon>
        <taxon>Aspergillaceae</taxon>
        <taxon>Aspergillus</taxon>
        <taxon>Aspergillus subgen. Fumigati</taxon>
    </lineage>
</organism>
<evidence type="ECO:0000313" key="4">
    <source>
        <dbReference type="Proteomes" id="UP000006701"/>
    </source>
</evidence>
<evidence type="ECO:0000259" key="2">
    <source>
        <dbReference type="Pfam" id="PF24355"/>
    </source>
</evidence>
<protein>
    <recommendedName>
        <fullName evidence="2">DUF7514 domain-containing protein</fullName>
    </recommendedName>
</protein>
<feature type="region of interest" description="Disordered" evidence="1">
    <location>
        <begin position="1"/>
        <end position="90"/>
    </location>
</feature>
<dbReference type="RefSeq" id="XP_001275591.1">
    <property type="nucleotide sequence ID" value="XM_001275590.1"/>
</dbReference>
<dbReference type="AlphaFoldDB" id="A1C6Z4"/>
<feature type="region of interest" description="Disordered" evidence="1">
    <location>
        <begin position="633"/>
        <end position="684"/>
    </location>
</feature>
<dbReference type="Pfam" id="PF24355">
    <property type="entry name" value="DUF7514"/>
    <property type="match status" value="1"/>
</dbReference>
<feature type="compositionally biased region" description="Polar residues" evidence="1">
    <location>
        <begin position="175"/>
        <end position="196"/>
    </location>
</feature>
<feature type="compositionally biased region" description="Basic and acidic residues" evidence="1">
    <location>
        <begin position="479"/>
        <end position="490"/>
    </location>
</feature>
<dbReference type="PANTHER" id="PTHR39611">
    <property type="entry name" value="HYDROXYPROLINE-RICH GLYCOPROTEIN DZ-HRGP-RELATED"/>
    <property type="match status" value="1"/>
</dbReference>
<dbReference type="OrthoDB" id="5413703at2759"/>
<reference evidence="3 4" key="1">
    <citation type="journal article" date="2008" name="PLoS Genet.">
        <title>Genomic islands in the pathogenic filamentous fungus Aspergillus fumigatus.</title>
        <authorList>
            <person name="Fedorova N.D."/>
            <person name="Khaldi N."/>
            <person name="Joardar V.S."/>
            <person name="Maiti R."/>
            <person name="Amedeo P."/>
            <person name="Anderson M.J."/>
            <person name="Crabtree J."/>
            <person name="Silva J.C."/>
            <person name="Badger J.H."/>
            <person name="Albarraq A."/>
            <person name="Angiuoli S."/>
            <person name="Bussey H."/>
            <person name="Bowyer P."/>
            <person name="Cotty P.J."/>
            <person name="Dyer P.S."/>
            <person name="Egan A."/>
            <person name="Galens K."/>
            <person name="Fraser-Liggett C.M."/>
            <person name="Haas B.J."/>
            <person name="Inman J.M."/>
            <person name="Kent R."/>
            <person name="Lemieux S."/>
            <person name="Malavazi I."/>
            <person name="Orvis J."/>
            <person name="Roemer T."/>
            <person name="Ronning C.M."/>
            <person name="Sundaram J.P."/>
            <person name="Sutton G."/>
            <person name="Turner G."/>
            <person name="Venter J.C."/>
            <person name="White O.R."/>
            <person name="Whitty B.R."/>
            <person name="Youngman P."/>
            <person name="Wolfe K.H."/>
            <person name="Goldman G.H."/>
            <person name="Wortman J.R."/>
            <person name="Jiang B."/>
            <person name="Denning D.W."/>
            <person name="Nierman W.C."/>
        </authorList>
    </citation>
    <scope>NUCLEOTIDE SEQUENCE [LARGE SCALE GENOMIC DNA]</scope>
    <source>
        <strain evidence="4">ATCC 1007 / CBS 513.65 / DSM 816 / NCTC 3887 / NRRL 1</strain>
    </source>
</reference>
<feature type="region of interest" description="Disordered" evidence="1">
    <location>
        <begin position="120"/>
        <end position="243"/>
    </location>
</feature>
<dbReference type="VEuPathDB" id="FungiDB:ACLA_071980"/>
<dbReference type="PANTHER" id="PTHR39611:SF1">
    <property type="entry name" value="HYDROXYPROLINE-RICH GLYCOPROTEIN DZ-HRGP"/>
    <property type="match status" value="1"/>
</dbReference>
<dbReference type="HOGENOM" id="CLU_021115_0_0_1"/>
<feature type="compositionally biased region" description="Low complexity" evidence="1">
    <location>
        <begin position="442"/>
        <end position="455"/>
    </location>
</feature>
<evidence type="ECO:0000313" key="3">
    <source>
        <dbReference type="EMBL" id="EAW14165.1"/>
    </source>
</evidence>
<dbReference type="eggNOG" id="ENOG502S6DG">
    <property type="taxonomic scope" value="Eukaryota"/>
</dbReference>
<proteinExistence type="predicted"/>
<dbReference type="OMA" id="GDYRHSE"/>
<gene>
    <name evidence="3" type="ORF">ACLA_071980</name>
</gene>
<dbReference type="KEGG" id="act:ACLA_071980"/>
<dbReference type="STRING" id="344612.A1C6Z4"/>